<accession>A0A432LLI6</accession>
<evidence type="ECO:0000313" key="3">
    <source>
        <dbReference type="Proteomes" id="UP000278983"/>
    </source>
</evidence>
<keyword evidence="3" id="KW-1185">Reference proteome</keyword>
<dbReference type="Pfam" id="PF15890">
    <property type="entry name" value="Peptidase_Mx1"/>
    <property type="match status" value="1"/>
</dbReference>
<name>A0A432LLI6_9BACT</name>
<feature type="signal peptide" evidence="1">
    <location>
        <begin position="1"/>
        <end position="23"/>
    </location>
</feature>
<reference evidence="2 3" key="1">
    <citation type="submission" date="2018-12" db="EMBL/GenBank/DDBJ databases">
        <title>Genome sequencing of Prevotella sp. KCOM 3155 (= JS262).</title>
        <authorList>
            <person name="Kook J.-K."/>
            <person name="Park S.-N."/>
            <person name="Lim Y.K."/>
        </authorList>
    </citation>
    <scope>NUCLEOTIDE SEQUENCE [LARGE SCALE GENOMIC DNA]</scope>
    <source>
        <strain evidence="2 3">KCOM 3155</strain>
    </source>
</reference>
<protein>
    <recommendedName>
        <fullName evidence="4">Substrate import-associated zinc metallohydrolase lipoprotein</fullName>
    </recommendedName>
</protein>
<keyword evidence="1" id="KW-0732">Signal</keyword>
<proteinExistence type="predicted"/>
<evidence type="ECO:0000313" key="2">
    <source>
        <dbReference type="EMBL" id="RUL59701.1"/>
    </source>
</evidence>
<evidence type="ECO:0008006" key="4">
    <source>
        <dbReference type="Google" id="ProtNLM"/>
    </source>
</evidence>
<dbReference type="EMBL" id="RYYU01000001">
    <property type="protein sequence ID" value="RUL59701.1"/>
    <property type="molecule type" value="Genomic_DNA"/>
</dbReference>
<dbReference type="AlphaFoldDB" id="A0A432LLI6"/>
<dbReference type="NCBIfam" id="TIGR04549">
    <property type="entry name" value="LP_HExxH_w_tonB"/>
    <property type="match status" value="1"/>
</dbReference>
<gene>
    <name evidence="2" type="ORF">EHV08_07970</name>
</gene>
<sequence>MKKIYLFASILLACASLGLTSCGNDDELSSRSVFDGEQAEPKNELDQWIDKHYLQEYNIDLQYRYNDRLTDLVYNVVPARYDHSVALCIMFKHIWLDAYKEALGADFLKKYSPRQIQLIGSREYGPNGSVILGTAEGGLKIMLYGVNEFDIDNPRINVDDPYADPGLTPADLNHWMFHTVHHEFCHILTQIKNYSTDYQTITAGSYHSQDWINLKNDKVQKEGFVTAYGSSEYNEDFAEMFSTYVTMSPEAWNMILETAGDTGKPLLEKKLELIRKYFSEQWGLDLDAFRTIVLRRSSEVGGLDLRDLSKN</sequence>
<dbReference type="RefSeq" id="WP_126678807.1">
    <property type="nucleotide sequence ID" value="NZ_CAUTIM010000022.1"/>
</dbReference>
<feature type="chain" id="PRO_5019392256" description="Substrate import-associated zinc metallohydrolase lipoprotein" evidence="1">
    <location>
        <begin position="24"/>
        <end position="311"/>
    </location>
</feature>
<comment type="caution">
    <text evidence="2">The sequence shown here is derived from an EMBL/GenBank/DDBJ whole genome shotgun (WGS) entry which is preliminary data.</text>
</comment>
<evidence type="ECO:0000256" key="1">
    <source>
        <dbReference type="SAM" id="SignalP"/>
    </source>
</evidence>
<dbReference type="InterPro" id="IPR030890">
    <property type="entry name" value="LP_HExxH_w_TonB"/>
</dbReference>
<dbReference type="PROSITE" id="PS51257">
    <property type="entry name" value="PROKAR_LIPOPROTEIN"/>
    <property type="match status" value="1"/>
</dbReference>
<dbReference type="Gene3D" id="3.40.390.70">
    <property type="match status" value="1"/>
</dbReference>
<dbReference type="Proteomes" id="UP000278983">
    <property type="component" value="Unassembled WGS sequence"/>
</dbReference>
<organism evidence="2 3">
    <name type="scientific">Prevotella koreensis</name>
    <dbReference type="NCBI Taxonomy" id="2490854"/>
    <lineage>
        <taxon>Bacteria</taxon>
        <taxon>Pseudomonadati</taxon>
        <taxon>Bacteroidota</taxon>
        <taxon>Bacteroidia</taxon>
        <taxon>Bacteroidales</taxon>
        <taxon>Prevotellaceae</taxon>
        <taxon>Prevotella</taxon>
    </lineage>
</organism>
<dbReference type="SUPFAM" id="SSF55486">
    <property type="entry name" value="Metalloproteases ('zincins'), catalytic domain"/>
    <property type="match status" value="1"/>
</dbReference>
<dbReference type="OrthoDB" id="1113652at2"/>